<dbReference type="EMBL" id="JAPZBO010000004">
    <property type="protein sequence ID" value="KAJ5318547.1"/>
    <property type="molecule type" value="Genomic_DNA"/>
</dbReference>
<accession>A0A9W9PYZ4</accession>
<evidence type="ECO:0000313" key="1">
    <source>
        <dbReference type="EMBL" id="KAJ5318547.1"/>
    </source>
</evidence>
<name>A0A9W9PYZ4_9EURO</name>
<organism evidence="1 2">
    <name type="scientific">Penicillium atrosanguineum</name>
    <dbReference type="NCBI Taxonomy" id="1132637"/>
    <lineage>
        <taxon>Eukaryota</taxon>
        <taxon>Fungi</taxon>
        <taxon>Dikarya</taxon>
        <taxon>Ascomycota</taxon>
        <taxon>Pezizomycotina</taxon>
        <taxon>Eurotiomycetes</taxon>
        <taxon>Eurotiomycetidae</taxon>
        <taxon>Eurotiales</taxon>
        <taxon>Aspergillaceae</taxon>
        <taxon>Penicillium</taxon>
    </lineage>
</organism>
<dbReference type="AlphaFoldDB" id="A0A9W9PYZ4"/>
<dbReference type="Proteomes" id="UP001147746">
    <property type="component" value="Unassembled WGS sequence"/>
</dbReference>
<keyword evidence="2" id="KW-1185">Reference proteome</keyword>
<gene>
    <name evidence="1" type="ORF">N7476_004967</name>
</gene>
<proteinExistence type="predicted"/>
<comment type="caution">
    <text evidence="1">The sequence shown here is derived from an EMBL/GenBank/DDBJ whole genome shotgun (WGS) entry which is preliminary data.</text>
</comment>
<reference evidence="1" key="1">
    <citation type="submission" date="2022-12" db="EMBL/GenBank/DDBJ databases">
        <authorList>
            <person name="Petersen C."/>
        </authorList>
    </citation>
    <scope>NUCLEOTIDE SEQUENCE</scope>
    <source>
        <strain evidence="1">IBT 21472</strain>
    </source>
</reference>
<reference evidence="1" key="2">
    <citation type="journal article" date="2023" name="IMA Fungus">
        <title>Comparative genomic study of the Penicillium genus elucidates a diverse pangenome and 15 lateral gene transfer events.</title>
        <authorList>
            <person name="Petersen C."/>
            <person name="Sorensen T."/>
            <person name="Nielsen M.R."/>
            <person name="Sondergaard T.E."/>
            <person name="Sorensen J.L."/>
            <person name="Fitzpatrick D.A."/>
            <person name="Frisvad J.C."/>
            <person name="Nielsen K.L."/>
        </authorList>
    </citation>
    <scope>NUCLEOTIDE SEQUENCE</scope>
    <source>
        <strain evidence="1">IBT 21472</strain>
    </source>
</reference>
<evidence type="ECO:0000313" key="2">
    <source>
        <dbReference type="Proteomes" id="UP001147746"/>
    </source>
</evidence>
<sequence length="102" mass="11535">MATDAANAPSAAVLEYGAYARQLLTLPTKDIFKLHETPKRPASSALIQMQIGKIGLHVYLNTTQRWREEQLEANPLQKPVRRSYDIGNQDTQHVVFSLEEFP</sequence>
<protein>
    <submittedName>
        <fullName evidence="1">Uncharacterized protein</fullName>
    </submittedName>
</protein>